<evidence type="ECO:0000313" key="2">
    <source>
        <dbReference type="EMBL" id="CAF9906965.1"/>
    </source>
</evidence>
<evidence type="ECO:0000313" key="3">
    <source>
        <dbReference type="Proteomes" id="UP000664169"/>
    </source>
</evidence>
<sequence length="533" mass="58884">MDEMPKQSAGPNLQWTPQIEAEVDNWMRTGAFPFPEMRLSYDAQFLKLAKVERRLIHHIGSIYRDLQNKGLLRTTVWVEKLPIFFHLSYNNDFVLSALLAFSATHLASETMSIETRNLAYHHRGIALNGLHTTISKFSQANSDPILAASLLLSWQTHDWKGWASLIQGINSVLCSMLAWKDESLLANFVERHVQSTGGDNLYMPPRRGGLMASILPEDDQSIGESIAALGKLMYYVAPDTQLHQFVGGVLQSVQEVETCSQTGQQEQLFEKLQPLRMRLLWTPIHLVQTMDHSNYNLLTVANLYATAMAIDISFPELHGAAFGGLATSPVIEIEQLLSFNSSPNFDSPGAIDDLLAFPKQVLGRTRQKRGSLDSIASHHGRQGSPFSFPNVHSESGPTTPAFPPQYPNWMQNISAEDLTNLSVPPSPFLDSYMVQNSRPHSALIAHHSRPNSMSFDRRSFSAFSGIGPGGESPVYSPAANSPVPSVYLEDDASFYSDHVGSWGGAVAFPPFDANDQSKARTLSWQGTPPPAPL</sequence>
<dbReference type="InterPro" id="IPR052400">
    <property type="entry name" value="Zn2-C6_fungal_TF"/>
</dbReference>
<accession>A0A8H3I889</accession>
<dbReference type="PANTHER" id="PTHR47657">
    <property type="entry name" value="STEROL REGULATORY ELEMENT-BINDING PROTEIN ECM22"/>
    <property type="match status" value="1"/>
</dbReference>
<gene>
    <name evidence="2" type="ORF">GOMPHAMPRED_004984</name>
</gene>
<dbReference type="OrthoDB" id="1924260at2759"/>
<dbReference type="AlphaFoldDB" id="A0A8H3I889"/>
<reference evidence="2" key="1">
    <citation type="submission" date="2021-03" db="EMBL/GenBank/DDBJ databases">
        <authorList>
            <person name="Tagirdzhanova G."/>
        </authorList>
    </citation>
    <scope>NUCLEOTIDE SEQUENCE</scope>
</reference>
<evidence type="ECO:0000256" key="1">
    <source>
        <dbReference type="SAM" id="MobiDB-lite"/>
    </source>
</evidence>
<protein>
    <submittedName>
        <fullName evidence="2">Uncharacterized protein</fullName>
    </submittedName>
</protein>
<keyword evidence="3" id="KW-1185">Reference proteome</keyword>
<feature type="compositionally biased region" description="Polar residues" evidence="1">
    <location>
        <begin position="384"/>
        <end position="398"/>
    </location>
</feature>
<dbReference type="InterPro" id="IPR021858">
    <property type="entry name" value="Fun_TF"/>
</dbReference>
<dbReference type="GO" id="GO:0000981">
    <property type="term" value="F:DNA-binding transcription factor activity, RNA polymerase II-specific"/>
    <property type="evidence" value="ECO:0007669"/>
    <property type="project" value="TreeGrafter"/>
</dbReference>
<organism evidence="2 3">
    <name type="scientific">Gomphillus americanus</name>
    <dbReference type="NCBI Taxonomy" id="1940652"/>
    <lineage>
        <taxon>Eukaryota</taxon>
        <taxon>Fungi</taxon>
        <taxon>Dikarya</taxon>
        <taxon>Ascomycota</taxon>
        <taxon>Pezizomycotina</taxon>
        <taxon>Lecanoromycetes</taxon>
        <taxon>OSLEUM clade</taxon>
        <taxon>Ostropomycetidae</taxon>
        <taxon>Ostropales</taxon>
        <taxon>Graphidaceae</taxon>
        <taxon>Gomphilloideae</taxon>
        <taxon>Gomphillus</taxon>
    </lineage>
</organism>
<dbReference type="Pfam" id="PF11951">
    <property type="entry name" value="Fungal_trans_2"/>
    <property type="match status" value="1"/>
</dbReference>
<feature type="region of interest" description="Disordered" evidence="1">
    <location>
        <begin position="368"/>
        <end position="402"/>
    </location>
</feature>
<dbReference type="Proteomes" id="UP000664169">
    <property type="component" value="Unassembled WGS sequence"/>
</dbReference>
<dbReference type="PANTHER" id="PTHR47657:SF12">
    <property type="entry name" value="ZN(II)2CYS6 TRANSCRIPTION FACTOR (EUROFUNG)"/>
    <property type="match status" value="1"/>
</dbReference>
<proteinExistence type="predicted"/>
<name>A0A8H3I889_9LECA</name>
<dbReference type="EMBL" id="CAJPDQ010000003">
    <property type="protein sequence ID" value="CAF9906965.1"/>
    <property type="molecule type" value="Genomic_DNA"/>
</dbReference>
<comment type="caution">
    <text evidence="2">The sequence shown here is derived from an EMBL/GenBank/DDBJ whole genome shotgun (WGS) entry which is preliminary data.</text>
</comment>